<dbReference type="NCBIfam" id="NF045672">
    <property type="entry name" value="MCP_gp7_epsi_15"/>
    <property type="match status" value="1"/>
</dbReference>
<dbReference type="RefSeq" id="WP_153728892.1">
    <property type="nucleotide sequence ID" value="NZ_WJNH01000007.1"/>
</dbReference>
<keyword evidence="2" id="KW-1185">Reference proteome</keyword>
<organism evidence="1 2">
    <name type="scientific">Salinibacillus xinjiangensis</name>
    <dbReference type="NCBI Taxonomy" id="1229268"/>
    <lineage>
        <taxon>Bacteria</taxon>
        <taxon>Bacillati</taxon>
        <taxon>Bacillota</taxon>
        <taxon>Bacilli</taxon>
        <taxon>Bacillales</taxon>
        <taxon>Bacillaceae</taxon>
        <taxon>Salinibacillus</taxon>
    </lineage>
</organism>
<dbReference type="InterPro" id="IPR048813">
    <property type="entry name" value="GP7-like"/>
</dbReference>
<evidence type="ECO:0000313" key="2">
    <source>
        <dbReference type="Proteomes" id="UP000480185"/>
    </source>
</evidence>
<name>A0A6G1X7U3_9BACI</name>
<protein>
    <submittedName>
        <fullName evidence="1">Phage capsid protein</fullName>
    </submittedName>
</protein>
<dbReference type="OrthoDB" id="3514784at2"/>
<dbReference type="EMBL" id="WJNH01000007">
    <property type="protein sequence ID" value="MRG86999.1"/>
    <property type="molecule type" value="Genomic_DNA"/>
</dbReference>
<dbReference type="AlphaFoldDB" id="A0A6G1X7U3"/>
<reference evidence="1 2" key="1">
    <citation type="submission" date="2019-11" db="EMBL/GenBank/DDBJ databases">
        <authorList>
            <person name="Li J."/>
        </authorList>
    </citation>
    <scope>NUCLEOTIDE SEQUENCE [LARGE SCALE GENOMIC DNA]</scope>
    <source>
        <strain evidence="1 2">J4</strain>
    </source>
</reference>
<dbReference type="Proteomes" id="UP000480185">
    <property type="component" value="Unassembled WGS sequence"/>
</dbReference>
<accession>A0A6G1X7U3</accession>
<comment type="caution">
    <text evidence="1">The sequence shown here is derived from an EMBL/GenBank/DDBJ whole genome shotgun (WGS) entry which is preliminary data.</text>
</comment>
<gene>
    <name evidence="1" type="ORF">GH754_11835</name>
</gene>
<sequence>MPITLEQAKVGMADHIDQQVIDEFRRASFLLDQLTFDNAVSPGTGGSTLTYGYTRLKTPSTAGFRALNTEYSANEADRENQFVTLKPFGGAFEIDRVIQDTSGQINEMEFQMRQKILGAANLFHNTVVNGDSAVDANAFDGLDKALTGSNTEINTDSVVDLSTASALDSEKFTLLELVDDFLSELDGRPSMLMGNSKLINKIKAVARRAGYLTSTEDAFGRTVNSYNDIPLIDMGYFYDGSNTSHVVKIEDRTVNSTARTGLTDLYAVGLGMDGFHGVSPTGNGVIQTFLPDFNAPGAVKKGEVEMVAAVALKATRKAGVLRNLKVQ</sequence>
<evidence type="ECO:0000313" key="1">
    <source>
        <dbReference type="EMBL" id="MRG86999.1"/>
    </source>
</evidence>
<proteinExistence type="predicted"/>